<accession>A0A8C5M477</accession>
<dbReference type="GO" id="GO:0042283">
    <property type="term" value="F:dolichyl pyrophosphate Glc1Man9GlcNAc2 alpha-1,3-glucosyltransferase activity"/>
    <property type="evidence" value="ECO:0007669"/>
    <property type="project" value="TreeGrafter"/>
</dbReference>
<dbReference type="GO" id="GO:0005789">
    <property type="term" value="C:endoplasmic reticulum membrane"/>
    <property type="evidence" value="ECO:0007669"/>
    <property type="project" value="UniProtKB-SubCell"/>
</dbReference>
<feature type="transmembrane region" description="Helical" evidence="10">
    <location>
        <begin position="544"/>
        <end position="562"/>
    </location>
</feature>
<dbReference type="EC" id="2.4.1.-" evidence="10"/>
<evidence type="ECO:0000256" key="6">
    <source>
        <dbReference type="ARBA" id="ARBA00022692"/>
    </source>
</evidence>
<feature type="transmembrane region" description="Helical" evidence="10">
    <location>
        <begin position="193"/>
        <end position="210"/>
    </location>
</feature>
<protein>
    <recommendedName>
        <fullName evidence="10">Alpha-1,3-glucosyltransferase</fullName>
        <ecNumber evidence="10">2.4.1.-</ecNumber>
    </recommendedName>
</protein>
<reference evidence="11" key="1">
    <citation type="submission" date="2025-08" db="UniProtKB">
        <authorList>
            <consortium name="Ensembl"/>
        </authorList>
    </citation>
    <scope>IDENTIFICATION</scope>
</reference>
<evidence type="ECO:0000256" key="2">
    <source>
        <dbReference type="ARBA" id="ARBA00004922"/>
    </source>
</evidence>
<keyword evidence="7 10" id="KW-0256">Endoplasmic reticulum</keyword>
<reference evidence="11" key="2">
    <citation type="submission" date="2025-09" db="UniProtKB">
        <authorList>
            <consortium name="Ensembl"/>
        </authorList>
    </citation>
    <scope>IDENTIFICATION</scope>
</reference>
<dbReference type="Pfam" id="PF03155">
    <property type="entry name" value="Alg6_Alg8"/>
    <property type="match status" value="2"/>
</dbReference>
<feature type="transmembrane region" description="Helical" evidence="10">
    <location>
        <begin position="497"/>
        <end position="513"/>
    </location>
</feature>
<dbReference type="PANTHER" id="PTHR12413:SF2">
    <property type="entry name" value="DOLICHYL PYROPHOSPHATE GLC1MAN9GLCNAC2 ALPHA-1,3-GLUCOSYLTRANSFERASE-RELATED"/>
    <property type="match status" value="1"/>
</dbReference>
<dbReference type="Proteomes" id="UP000694569">
    <property type="component" value="Unplaced"/>
</dbReference>
<evidence type="ECO:0000256" key="5">
    <source>
        <dbReference type="ARBA" id="ARBA00022679"/>
    </source>
</evidence>
<comment type="subcellular location">
    <subcellularLocation>
        <location evidence="1 10">Endoplasmic reticulum membrane</location>
        <topology evidence="1 10">Multi-pass membrane protein</topology>
    </subcellularLocation>
</comment>
<name>A0A8C5M477_9ANUR</name>
<evidence type="ECO:0000256" key="8">
    <source>
        <dbReference type="ARBA" id="ARBA00022989"/>
    </source>
</evidence>
<dbReference type="UniPathway" id="UPA00378"/>
<keyword evidence="5 10" id="KW-0808">Transferase</keyword>
<dbReference type="AlphaFoldDB" id="A0A8C5M477"/>
<dbReference type="PANTHER" id="PTHR12413">
    <property type="entry name" value="DOLICHYL GLYCOSYLTRANSFERASE"/>
    <property type="match status" value="1"/>
</dbReference>
<evidence type="ECO:0000313" key="12">
    <source>
        <dbReference type="Proteomes" id="UP000694569"/>
    </source>
</evidence>
<feature type="transmembrane region" description="Helical" evidence="10">
    <location>
        <begin position="599"/>
        <end position="626"/>
    </location>
</feature>
<dbReference type="Ensembl" id="ENSLLET00000006980.1">
    <property type="protein sequence ID" value="ENSLLEP00000006707.1"/>
    <property type="gene ID" value="ENSLLEG00000004220.1"/>
</dbReference>
<evidence type="ECO:0000256" key="4">
    <source>
        <dbReference type="ARBA" id="ARBA00022676"/>
    </source>
</evidence>
<keyword evidence="6 10" id="KW-0812">Transmembrane</keyword>
<evidence type="ECO:0000256" key="10">
    <source>
        <dbReference type="RuleBase" id="RU363110"/>
    </source>
</evidence>
<comment type="pathway">
    <text evidence="2 10">Protein modification; protein glycosylation.</text>
</comment>
<keyword evidence="8 10" id="KW-1133">Transmembrane helix</keyword>
<keyword evidence="9 10" id="KW-0472">Membrane</keyword>
<feature type="transmembrane region" description="Helical" evidence="10">
    <location>
        <begin position="574"/>
        <end position="593"/>
    </location>
</feature>
<dbReference type="GeneTree" id="ENSGT00940000153733"/>
<dbReference type="GO" id="GO:0006487">
    <property type="term" value="P:protein N-linked glycosylation"/>
    <property type="evidence" value="ECO:0007669"/>
    <property type="project" value="TreeGrafter"/>
</dbReference>
<gene>
    <name evidence="11" type="primary">ALG8</name>
</gene>
<evidence type="ECO:0000313" key="11">
    <source>
        <dbReference type="Ensembl" id="ENSLLEP00000006707.1"/>
    </source>
</evidence>
<feature type="transmembrane region" description="Helical" evidence="10">
    <location>
        <begin position="474"/>
        <end position="491"/>
    </location>
</feature>
<dbReference type="InterPro" id="IPR004856">
    <property type="entry name" value="Glyco_trans_ALG6/ALG8"/>
</dbReference>
<feature type="transmembrane region" description="Helical" evidence="10">
    <location>
        <begin position="290"/>
        <end position="313"/>
    </location>
</feature>
<evidence type="ECO:0000256" key="3">
    <source>
        <dbReference type="ARBA" id="ARBA00008715"/>
    </source>
</evidence>
<proteinExistence type="inferred from homology"/>
<evidence type="ECO:0000256" key="1">
    <source>
        <dbReference type="ARBA" id="ARBA00004477"/>
    </source>
</evidence>
<comment type="similarity">
    <text evidence="3 10">Belongs to the ALG6/ALG8 glucosyltransferase family.</text>
</comment>
<sequence>MLSHDPDLSQGQLLTGHAPRVDVSCADGTTGFLFTSGWAKMAASRGGHVVASSSRSKEAGGDGSWFVTLALGVSLLKCLLIETYHSTDFEVHRNWLAITHSLPVSRWYYEATSEWTLDYPPFFAWFEYALSHAAHYFDSEMLKVENFNYASQATVLFQRFSVIVTDVFFIYATKQCCSCVADRKEQRSVLDNPAFVLAGLLLWNFGLLIVDHIHFQYNGFLSGFMLLSIARLFQERYIESAFLFSVLLNFKHIYLYVAPAYGIYFLRSYCFTASNSDGSLRWRSFSFRRFISLALIVSAVFAVSFAPFVYMFWWRTNRETNSLQTANNDYSCRRHSHVPAIQRTASQSSCATLPTCSKELWGQIPQVLSRLFPFKRGLCHAYWAPNFWALYNAADKVLSIMGARLQLLSPDSVRAGSMTGGLVQEFEHSVLPSVTPMATLLCTGLSILSIPTPNHSSAQPSVLCLWFRPRGPRGFLRCLILCALGSFMFGWHVHEKAILLAILPLSLLAVSSARDASLFLLLATTGHYSLFPLLFTAQELPIKILLMAIFTVFSVSFLRTMFRRRGPLLGWLETLYLCGLVPLGAFCEIIYPLTPWQQALPFIPLLLTSVYCALGIGYAWIGLYVTQFAELKPAKKKTS</sequence>
<organism evidence="11 12">
    <name type="scientific">Leptobrachium leishanense</name>
    <name type="common">Leishan spiny toad</name>
    <dbReference type="NCBI Taxonomy" id="445787"/>
    <lineage>
        <taxon>Eukaryota</taxon>
        <taxon>Metazoa</taxon>
        <taxon>Chordata</taxon>
        <taxon>Craniata</taxon>
        <taxon>Vertebrata</taxon>
        <taxon>Euteleostomi</taxon>
        <taxon>Amphibia</taxon>
        <taxon>Batrachia</taxon>
        <taxon>Anura</taxon>
        <taxon>Pelobatoidea</taxon>
        <taxon>Megophryidae</taxon>
        <taxon>Leptobrachium</taxon>
    </lineage>
</organism>
<keyword evidence="12" id="KW-1185">Reference proteome</keyword>
<evidence type="ECO:0000256" key="7">
    <source>
        <dbReference type="ARBA" id="ARBA00022824"/>
    </source>
</evidence>
<dbReference type="OrthoDB" id="1689333at2759"/>
<evidence type="ECO:0000256" key="9">
    <source>
        <dbReference type="ARBA" id="ARBA00023136"/>
    </source>
</evidence>
<feature type="transmembrane region" description="Helical" evidence="10">
    <location>
        <begin position="253"/>
        <end position="270"/>
    </location>
</feature>
<keyword evidence="4 10" id="KW-0328">Glycosyltransferase</keyword>